<reference evidence="2" key="1">
    <citation type="submission" date="2010-12" db="EMBL/GenBank/DDBJ databases">
        <title>Complete sequence of Bacillus cellulosilyticus DSM 2522.</title>
        <authorList>
            <consortium name="US DOE Joint Genome Institute"/>
            <person name="Lucas S."/>
            <person name="Copeland A."/>
            <person name="Lapidus A."/>
            <person name="Cheng J.-F."/>
            <person name="Bruce D."/>
            <person name="Goodwin L."/>
            <person name="Pitluck S."/>
            <person name="Chertkov O."/>
            <person name="Detter J.C."/>
            <person name="Han C."/>
            <person name="Tapia R."/>
            <person name="Land M."/>
            <person name="Hauser L."/>
            <person name="Jeffries C."/>
            <person name="Kyrpides N."/>
            <person name="Ivanova N."/>
            <person name="Mikhailova N."/>
            <person name="Brumm P."/>
            <person name="Mead D."/>
            <person name="Woyke T."/>
        </authorList>
    </citation>
    <scope>NUCLEOTIDE SEQUENCE [LARGE SCALE GENOMIC DNA]</scope>
    <source>
        <strain evidence="2">DSM 2522</strain>
    </source>
</reference>
<keyword evidence="1" id="KW-1133">Transmembrane helix</keyword>
<name>E6TYM6_EVAC2</name>
<dbReference type="eggNOG" id="ENOG502ZNC7">
    <property type="taxonomic scope" value="Bacteria"/>
</dbReference>
<dbReference type="RefSeq" id="WP_013488412.1">
    <property type="nucleotide sequence ID" value="NC_014829.1"/>
</dbReference>
<keyword evidence="3" id="KW-1185">Reference proteome</keyword>
<evidence type="ECO:0000313" key="2">
    <source>
        <dbReference type="EMBL" id="ADU30076.1"/>
    </source>
</evidence>
<dbReference type="EMBL" id="CP002394">
    <property type="protein sequence ID" value="ADU30076.1"/>
    <property type="molecule type" value="Genomic_DNA"/>
</dbReference>
<dbReference type="STRING" id="649639.Bcell_1814"/>
<feature type="transmembrane region" description="Helical" evidence="1">
    <location>
        <begin position="6"/>
        <end position="25"/>
    </location>
</feature>
<keyword evidence="1" id="KW-0472">Membrane</keyword>
<gene>
    <name evidence="2" type="ordered locus">Bcell_1814</name>
</gene>
<evidence type="ECO:0000256" key="1">
    <source>
        <dbReference type="SAM" id="Phobius"/>
    </source>
</evidence>
<dbReference type="KEGG" id="bco:Bcell_1814"/>
<dbReference type="Proteomes" id="UP000001401">
    <property type="component" value="Chromosome"/>
</dbReference>
<keyword evidence="1" id="KW-0812">Transmembrane</keyword>
<proteinExistence type="predicted"/>
<dbReference type="OrthoDB" id="2971021at2"/>
<accession>E6TYM6</accession>
<sequence length="170" mass="20037">MLLVLIVLSILLAFINIGFIVFTLVKFKRLENKLNILHSDRIHNKNNESDDWNDEIKRTVQLQCMQVRSAVQKQIDDIHKKEIEFAPKSLSIPLEKLSHVYSEDQLKVIHTFWEIYESYLKTHWLTNNGNIKNVFSGKKEDTESNVFKLHSASQRLHVELTTLFEEIINY</sequence>
<organism evidence="2 3">
    <name type="scientific">Evansella cellulosilytica (strain ATCC 21833 / DSM 2522 / FERM P-1141 / JCM 9156 / N-4)</name>
    <name type="common">Bacillus cellulosilyticus</name>
    <dbReference type="NCBI Taxonomy" id="649639"/>
    <lineage>
        <taxon>Bacteria</taxon>
        <taxon>Bacillati</taxon>
        <taxon>Bacillota</taxon>
        <taxon>Bacilli</taxon>
        <taxon>Bacillales</taxon>
        <taxon>Bacillaceae</taxon>
        <taxon>Evansella</taxon>
    </lineage>
</organism>
<dbReference type="AlphaFoldDB" id="E6TYM6"/>
<protein>
    <submittedName>
        <fullName evidence="2">Uncharacterized protein</fullName>
    </submittedName>
</protein>
<evidence type="ECO:0000313" key="3">
    <source>
        <dbReference type="Proteomes" id="UP000001401"/>
    </source>
</evidence>
<dbReference type="HOGENOM" id="CLU_1567533_0_0_9"/>